<accession>A0A2Z6QZW4</accession>
<evidence type="ECO:0000313" key="1">
    <source>
        <dbReference type="EMBL" id="GBB95713.1"/>
    </source>
</evidence>
<reference evidence="1 2" key="1">
    <citation type="submission" date="2017-11" db="EMBL/GenBank/DDBJ databases">
        <title>The genome of Rhizophagus clarus HR1 reveals common genetic basis of auxotrophy among arbuscular mycorrhizal fungi.</title>
        <authorList>
            <person name="Kobayashi Y."/>
        </authorList>
    </citation>
    <scope>NUCLEOTIDE SEQUENCE [LARGE SCALE GENOMIC DNA]</scope>
    <source>
        <strain evidence="1 2">HR1</strain>
    </source>
</reference>
<proteinExistence type="predicted"/>
<evidence type="ECO:0008006" key="3">
    <source>
        <dbReference type="Google" id="ProtNLM"/>
    </source>
</evidence>
<dbReference type="InterPro" id="IPR043129">
    <property type="entry name" value="ATPase_NBD"/>
</dbReference>
<dbReference type="Proteomes" id="UP000247702">
    <property type="component" value="Unassembled WGS sequence"/>
</dbReference>
<dbReference type="SUPFAM" id="SSF53067">
    <property type="entry name" value="Actin-like ATPase domain"/>
    <property type="match status" value="2"/>
</dbReference>
<name>A0A2Z6QZW4_9GLOM</name>
<dbReference type="Gene3D" id="3.30.420.40">
    <property type="match status" value="2"/>
</dbReference>
<comment type="caution">
    <text evidence="1">The sequence shown here is derived from an EMBL/GenBank/DDBJ whole genome shotgun (WGS) entry which is preliminary data.</text>
</comment>
<dbReference type="STRING" id="94130.A0A2Z6QZW4"/>
<evidence type="ECO:0000313" key="2">
    <source>
        <dbReference type="Proteomes" id="UP000247702"/>
    </source>
</evidence>
<dbReference type="EMBL" id="BEXD01001779">
    <property type="protein sequence ID" value="GBB95713.1"/>
    <property type="molecule type" value="Genomic_DNA"/>
</dbReference>
<dbReference type="PANTHER" id="PTHR14187">
    <property type="entry name" value="ALPHA KINASE/ELONGATION FACTOR 2 KINASE"/>
    <property type="match status" value="1"/>
</dbReference>
<dbReference type="AlphaFoldDB" id="A0A2Z6QZW4"/>
<organism evidence="1 2">
    <name type="scientific">Rhizophagus clarus</name>
    <dbReference type="NCBI Taxonomy" id="94130"/>
    <lineage>
        <taxon>Eukaryota</taxon>
        <taxon>Fungi</taxon>
        <taxon>Fungi incertae sedis</taxon>
        <taxon>Mucoromycota</taxon>
        <taxon>Glomeromycotina</taxon>
        <taxon>Glomeromycetes</taxon>
        <taxon>Glomerales</taxon>
        <taxon>Glomeraceae</taxon>
        <taxon>Rhizophagus</taxon>
    </lineage>
</organism>
<dbReference type="Gene3D" id="3.90.640.10">
    <property type="entry name" value="Actin, Chain A, domain 4"/>
    <property type="match status" value="1"/>
</dbReference>
<gene>
    <name evidence="1" type="ORF">RclHR1_00260018</name>
</gene>
<keyword evidence="2" id="KW-1185">Reference proteome</keyword>
<protein>
    <recommendedName>
        <fullName evidence="3">Actin-like ATPase domain-containing protein</fullName>
    </recommendedName>
</protein>
<sequence length="580" mass="66765">MSWVNDIRVIVGLDFGTTYSGFTLYHVDDDIGDIKTNSEWPGELGKLKTNTVLQYKDDFEEVELWGYPALYKKPNKRSKNNETKPVELFKLHLGNCLEKFKPKLPESLTYKQAITDYLCKIGELIKETIPKYWTGINFMEHILLVLTVPAEYSENDKAIMRECAFNAGLIGDKRSEKLQFTTEPEAAAIYCMYSTLKEHKLTEPGSTNFMIVDCGGGTVDLTTRKLLEENQLGEVTRRAGDFCGSTFIDNEFIELLKYEVGNSAIDFLRENHYGQLQYLVQEFCQYVKMPFTGDDPNFRFEINLEEFTPALLQYVTDLEKIWMEEKEWMIELDFNTIKSMFDPIIDRIIRMIRVQLVNSSEKCTAMFLVGGFSQSKYLMNRIEKEFGQLVENISIPNQPIAAVVRGAAIYGKSLQESKNLKSMNSVKCVIATRVMDYTFGIKVKPSWKDGDPLDRLTSNGGIYKFLSIVECNTIVTIDQEFMVDELIPVYSNQTEISFEIYYTKEKKAYYCDEPGMKFLGNLLIDLPDVHLGYERPCTFCLSFGDMEIKARAFNQTNGQNYQTKFEFNTFKVNIVVSKHD</sequence>
<dbReference type="PANTHER" id="PTHR14187:SF5">
    <property type="entry name" value="HEAT SHOCK 70 KDA PROTEIN 12A"/>
    <property type="match status" value="1"/>
</dbReference>